<organism evidence="1 2">
    <name type="scientific">Acetobacter ghanensis</name>
    <dbReference type="NCBI Taxonomy" id="431306"/>
    <lineage>
        <taxon>Bacteria</taxon>
        <taxon>Pseudomonadati</taxon>
        <taxon>Pseudomonadota</taxon>
        <taxon>Alphaproteobacteria</taxon>
        <taxon>Acetobacterales</taxon>
        <taxon>Acetobacteraceae</taxon>
        <taxon>Acetobacter</taxon>
    </lineage>
</organism>
<protein>
    <submittedName>
        <fullName evidence="1">Uncharacterized protein</fullName>
    </submittedName>
</protein>
<gene>
    <name evidence="1" type="ORF">AGA_144</name>
</gene>
<sequence length="55" mass="5702">MMSAQQRQCPFWSCMADGSSFSAGAGGPVSHSSSASATLCAEEFRPTAGLLFVQD</sequence>
<dbReference type="AlphaFoldDB" id="A0A0U5EZV8"/>
<dbReference type="STRING" id="431306.AGA_144"/>
<reference evidence="2" key="1">
    <citation type="submission" date="2014-09" db="EMBL/GenBank/DDBJ databases">
        <authorList>
            <person name="Illeghems K.G."/>
        </authorList>
    </citation>
    <scope>NUCLEOTIDE SEQUENCE [LARGE SCALE GENOMIC DNA]</scope>
    <source>
        <strain evidence="2">LMG 23848T</strain>
    </source>
</reference>
<dbReference type="PATRIC" id="fig|431306.5.peg.88"/>
<dbReference type="EMBL" id="LN609302">
    <property type="protein sequence ID" value="CEF53308.1"/>
    <property type="molecule type" value="Genomic_DNA"/>
</dbReference>
<proteinExistence type="predicted"/>
<accession>A0A0U5EZV8</accession>
<dbReference type="Proteomes" id="UP000068250">
    <property type="component" value="Chromosome I"/>
</dbReference>
<evidence type="ECO:0000313" key="1">
    <source>
        <dbReference type="EMBL" id="CEF53308.1"/>
    </source>
</evidence>
<evidence type="ECO:0000313" key="2">
    <source>
        <dbReference type="Proteomes" id="UP000068250"/>
    </source>
</evidence>
<name>A0A0U5EZV8_9PROT</name>